<dbReference type="InterPro" id="IPR036737">
    <property type="entry name" value="OmpA-like_sf"/>
</dbReference>
<evidence type="ECO:0000256" key="2">
    <source>
        <dbReference type="SAM" id="MobiDB-lite"/>
    </source>
</evidence>
<dbReference type="InterPro" id="IPR050330">
    <property type="entry name" value="Bact_OuterMem_StrucFunc"/>
</dbReference>
<dbReference type="EMBL" id="CAADFO010000007">
    <property type="protein sequence ID" value="VFK24062.1"/>
    <property type="molecule type" value="Genomic_DNA"/>
</dbReference>
<dbReference type="Gene3D" id="3.30.1330.60">
    <property type="entry name" value="OmpA-like domain"/>
    <property type="match status" value="1"/>
</dbReference>
<dbReference type="InterPro" id="IPR028974">
    <property type="entry name" value="TSP_type-3_rpt"/>
</dbReference>
<proteinExistence type="predicted"/>
<evidence type="ECO:0000259" key="3">
    <source>
        <dbReference type="PROSITE" id="PS51123"/>
    </source>
</evidence>
<reference evidence="5" key="1">
    <citation type="submission" date="2019-02" db="EMBL/GenBank/DDBJ databases">
        <authorList>
            <person name="Gruber-Vodicka R. H."/>
            <person name="Seah K. B. B."/>
        </authorList>
    </citation>
    <scope>NUCLEOTIDE SEQUENCE</scope>
    <source>
        <strain evidence="4">BECK_BZ197</strain>
        <strain evidence="6">BECK_BZ198</strain>
        <strain evidence="5">BECK_BZ199</strain>
    </source>
</reference>
<evidence type="ECO:0000313" key="5">
    <source>
        <dbReference type="EMBL" id="VFK34101.1"/>
    </source>
</evidence>
<dbReference type="AlphaFoldDB" id="A0A450XXS7"/>
<dbReference type="PANTHER" id="PTHR30329">
    <property type="entry name" value="STATOR ELEMENT OF FLAGELLAR MOTOR COMPLEX"/>
    <property type="match status" value="1"/>
</dbReference>
<dbReference type="PROSITE" id="PS51123">
    <property type="entry name" value="OMPA_2"/>
    <property type="match status" value="1"/>
</dbReference>
<dbReference type="EMBL" id="CAADFQ010000061">
    <property type="protein sequence ID" value="VFK34101.1"/>
    <property type="molecule type" value="Genomic_DNA"/>
</dbReference>
<dbReference type="SUPFAM" id="SSF103647">
    <property type="entry name" value="TSP type-3 repeat"/>
    <property type="match status" value="1"/>
</dbReference>
<accession>A0A450XXS7</accession>
<dbReference type="Pfam" id="PF00691">
    <property type="entry name" value="OmpA"/>
    <property type="match status" value="1"/>
</dbReference>
<feature type="region of interest" description="Disordered" evidence="2">
    <location>
        <begin position="227"/>
        <end position="247"/>
    </location>
</feature>
<protein>
    <submittedName>
        <fullName evidence="5">Outer membrane protein OmpA</fullName>
    </submittedName>
</protein>
<feature type="domain" description="OmpA-like" evidence="3">
    <location>
        <begin position="132"/>
        <end position="246"/>
    </location>
</feature>
<dbReference type="PRINTS" id="PR01023">
    <property type="entry name" value="NAFLGMOTY"/>
</dbReference>
<dbReference type="CDD" id="cd07185">
    <property type="entry name" value="OmpA_C-like"/>
    <property type="match status" value="1"/>
</dbReference>
<evidence type="ECO:0000313" key="4">
    <source>
        <dbReference type="EMBL" id="VFK24062.1"/>
    </source>
</evidence>
<dbReference type="EMBL" id="CAADGH010000072">
    <property type="protein sequence ID" value="VFK76739.1"/>
    <property type="molecule type" value="Genomic_DNA"/>
</dbReference>
<sequence>MNRGDCYSEAKRGILARTSLTSFRDDNASLRMTKSGLACDNVRINKPMIKYPMIKYPNTLLALLLSSLLFGCATVCEKTDQGEFVGDTCQKARMIEPVHCCDDDRDGVSNHQDQCPNTLQGSEVDDKGCAVCGKMLAELKSHVLFDFNKCDLKPDDVLNALAKRLINAHIRIRLEGHADAIGSKEQNLALSRCRAQAVKKHLESQGVDSDNIVTEGKGKAFPIASNQTEQGRRKNRRVEISVTCKTT</sequence>
<organism evidence="5">
    <name type="scientific">Candidatus Kentrum sp. MB</name>
    <dbReference type="NCBI Taxonomy" id="2138164"/>
    <lineage>
        <taxon>Bacteria</taxon>
        <taxon>Pseudomonadati</taxon>
        <taxon>Pseudomonadota</taxon>
        <taxon>Gammaproteobacteria</taxon>
        <taxon>Candidatus Kentrum</taxon>
    </lineage>
</organism>
<dbReference type="GO" id="GO:0005509">
    <property type="term" value="F:calcium ion binding"/>
    <property type="evidence" value="ECO:0007669"/>
    <property type="project" value="InterPro"/>
</dbReference>
<gene>
    <name evidence="4" type="ORF">BECKMB1821G_GA0114241_100717</name>
    <name evidence="6" type="ORF">BECKMB1821H_GA0114242_10724</name>
    <name evidence="5" type="ORF">BECKMB1821I_GA0114274_10614</name>
</gene>
<dbReference type="PANTHER" id="PTHR30329:SF21">
    <property type="entry name" value="LIPOPROTEIN YIAD-RELATED"/>
    <property type="match status" value="1"/>
</dbReference>
<keyword evidence="1" id="KW-0472">Membrane</keyword>
<evidence type="ECO:0000256" key="1">
    <source>
        <dbReference type="PROSITE-ProRule" id="PRU00473"/>
    </source>
</evidence>
<dbReference type="SUPFAM" id="SSF103088">
    <property type="entry name" value="OmpA-like"/>
    <property type="match status" value="1"/>
</dbReference>
<dbReference type="GO" id="GO:0016020">
    <property type="term" value="C:membrane"/>
    <property type="evidence" value="ECO:0007669"/>
    <property type="project" value="UniProtKB-UniRule"/>
</dbReference>
<evidence type="ECO:0000313" key="6">
    <source>
        <dbReference type="EMBL" id="VFK76739.1"/>
    </source>
</evidence>
<dbReference type="InterPro" id="IPR006665">
    <property type="entry name" value="OmpA-like"/>
</dbReference>
<name>A0A450XXS7_9GAMM</name>